<accession>A0ABP8V5Y4</accession>
<dbReference type="PANTHER" id="PTHR43156:SF2">
    <property type="entry name" value="STAGE II SPORULATION PROTEIN E"/>
    <property type="match status" value="1"/>
</dbReference>
<evidence type="ECO:0000256" key="1">
    <source>
        <dbReference type="ARBA" id="ARBA00022801"/>
    </source>
</evidence>
<dbReference type="PANTHER" id="PTHR43156">
    <property type="entry name" value="STAGE II SPORULATION PROTEIN E-RELATED"/>
    <property type="match status" value="1"/>
</dbReference>
<dbReference type="SMART" id="SM00331">
    <property type="entry name" value="PP2C_SIG"/>
    <property type="match status" value="1"/>
</dbReference>
<dbReference type="CDD" id="cd17574">
    <property type="entry name" value="REC_OmpR"/>
    <property type="match status" value="1"/>
</dbReference>
<feature type="modified residue" description="4-aspartylphosphate" evidence="2">
    <location>
        <position position="52"/>
    </location>
</feature>
<gene>
    <name evidence="5" type="ORF">GCM10023116_39470</name>
</gene>
<comment type="caution">
    <text evidence="5">The sequence shown here is derived from an EMBL/GenBank/DDBJ whole genome shotgun (WGS) entry which is preliminary data.</text>
</comment>
<proteinExistence type="predicted"/>
<keyword evidence="1" id="KW-0378">Hydrolase</keyword>
<dbReference type="Pfam" id="PF07228">
    <property type="entry name" value="SpoIIE"/>
    <property type="match status" value="1"/>
</dbReference>
<dbReference type="InterPro" id="IPR052016">
    <property type="entry name" value="Bact_Sigma-Reg"/>
</dbReference>
<keyword evidence="3" id="KW-0175">Coiled coil</keyword>
<evidence type="ECO:0000256" key="3">
    <source>
        <dbReference type="SAM" id="Coils"/>
    </source>
</evidence>
<dbReference type="EMBL" id="BAABFL010000459">
    <property type="protein sequence ID" value="GAA4651663.1"/>
    <property type="molecule type" value="Genomic_DNA"/>
</dbReference>
<dbReference type="PROSITE" id="PS50110">
    <property type="entry name" value="RESPONSE_REGULATORY"/>
    <property type="match status" value="1"/>
</dbReference>
<protein>
    <submittedName>
        <fullName evidence="5">SpoIIE family protein phosphatase</fullName>
    </submittedName>
</protein>
<dbReference type="SUPFAM" id="SSF81606">
    <property type="entry name" value="PP2C-like"/>
    <property type="match status" value="1"/>
</dbReference>
<dbReference type="InterPro" id="IPR001932">
    <property type="entry name" value="PPM-type_phosphatase-like_dom"/>
</dbReference>
<dbReference type="InterPro" id="IPR036457">
    <property type="entry name" value="PPM-type-like_dom_sf"/>
</dbReference>
<keyword evidence="6" id="KW-1185">Reference proteome</keyword>
<dbReference type="InterPro" id="IPR001789">
    <property type="entry name" value="Sig_transdc_resp-reg_receiver"/>
</dbReference>
<dbReference type="Proteomes" id="UP001500604">
    <property type="component" value="Unassembled WGS sequence"/>
</dbReference>
<name>A0ABP8V5Y4_9GAMM</name>
<dbReference type="Gene3D" id="3.60.40.10">
    <property type="entry name" value="PPM-type phosphatase domain"/>
    <property type="match status" value="1"/>
</dbReference>
<dbReference type="Gene3D" id="3.40.50.2300">
    <property type="match status" value="1"/>
</dbReference>
<evidence type="ECO:0000259" key="4">
    <source>
        <dbReference type="PROSITE" id="PS50110"/>
    </source>
</evidence>
<keyword evidence="2" id="KW-0597">Phosphoprotein</keyword>
<sequence>MDILIAEDARDQRLLLSTFIRKLGHTAHEAEDGREALTCLEKNPQIRVVISDWMMPEMDGIELCKAIRDQDLGHYVYFILLTGNQDHDAVVQGMSIGADDFLHKPVNFRELEARLKAGLRIIELERKLEERNEELAKAFETIKKDLESAANTQAELLVQPTTIDSVSFDWFFKPSKIIGGDMFGYFALSDEHVAFYQLDVAGHGIPSALFSFTLNNLMGDTSSKTSLLREETVDAPYYRILEPHEVVSRLNDRFQTSVESMLYFTMVYGVIHTPTGKVTISHAGHPPAMWMRPATSDAHFVEGGGVPVGMIPGMAYDSQQMQLSPGDRLFLYSDGIIECENSQGEMFGKNKLKNLLKESQTLPMKDMIEVIQNQIEVWQGNDQFEDDVTYLVVEWKP</sequence>
<reference evidence="6" key="1">
    <citation type="journal article" date="2019" name="Int. J. Syst. Evol. Microbiol.">
        <title>The Global Catalogue of Microorganisms (GCM) 10K type strain sequencing project: providing services to taxonomists for standard genome sequencing and annotation.</title>
        <authorList>
            <consortium name="The Broad Institute Genomics Platform"/>
            <consortium name="The Broad Institute Genome Sequencing Center for Infectious Disease"/>
            <person name="Wu L."/>
            <person name="Ma J."/>
        </authorList>
    </citation>
    <scope>NUCLEOTIDE SEQUENCE [LARGE SCALE GENOMIC DNA]</scope>
    <source>
        <strain evidence="6">JCM 17805</strain>
    </source>
</reference>
<dbReference type="SUPFAM" id="SSF52172">
    <property type="entry name" value="CheY-like"/>
    <property type="match status" value="1"/>
</dbReference>
<evidence type="ECO:0000256" key="2">
    <source>
        <dbReference type="PROSITE-ProRule" id="PRU00169"/>
    </source>
</evidence>
<feature type="coiled-coil region" evidence="3">
    <location>
        <begin position="121"/>
        <end position="152"/>
    </location>
</feature>
<dbReference type="Pfam" id="PF00072">
    <property type="entry name" value="Response_reg"/>
    <property type="match status" value="1"/>
</dbReference>
<organism evidence="5 6">
    <name type="scientific">Kistimonas scapharcae</name>
    <dbReference type="NCBI Taxonomy" id="1036133"/>
    <lineage>
        <taxon>Bacteria</taxon>
        <taxon>Pseudomonadati</taxon>
        <taxon>Pseudomonadota</taxon>
        <taxon>Gammaproteobacteria</taxon>
        <taxon>Oceanospirillales</taxon>
        <taxon>Endozoicomonadaceae</taxon>
        <taxon>Kistimonas</taxon>
    </lineage>
</organism>
<dbReference type="InterPro" id="IPR011006">
    <property type="entry name" value="CheY-like_superfamily"/>
</dbReference>
<feature type="domain" description="Response regulatory" evidence="4">
    <location>
        <begin position="2"/>
        <end position="119"/>
    </location>
</feature>
<evidence type="ECO:0000313" key="6">
    <source>
        <dbReference type="Proteomes" id="UP001500604"/>
    </source>
</evidence>
<dbReference type="SMART" id="SM00448">
    <property type="entry name" value="REC"/>
    <property type="match status" value="1"/>
</dbReference>
<evidence type="ECO:0000313" key="5">
    <source>
        <dbReference type="EMBL" id="GAA4651663.1"/>
    </source>
</evidence>
<dbReference type="RefSeq" id="WP_345198082.1">
    <property type="nucleotide sequence ID" value="NZ_BAABFL010000459.1"/>
</dbReference>